<feature type="compositionally biased region" description="Basic and acidic residues" evidence="1">
    <location>
        <begin position="9"/>
        <end position="54"/>
    </location>
</feature>
<reference evidence="3" key="1">
    <citation type="journal article" date="2019" name="Int. J. Syst. Evol. Microbiol.">
        <title>The Global Catalogue of Microorganisms (GCM) 10K type strain sequencing project: providing services to taxonomists for standard genome sequencing and annotation.</title>
        <authorList>
            <consortium name="The Broad Institute Genomics Platform"/>
            <consortium name="The Broad Institute Genome Sequencing Center for Infectious Disease"/>
            <person name="Wu L."/>
            <person name="Ma J."/>
        </authorList>
    </citation>
    <scope>NUCLEOTIDE SEQUENCE [LARGE SCALE GENOMIC DNA]</scope>
    <source>
        <strain evidence="3">CCUG 56401</strain>
    </source>
</reference>
<protein>
    <submittedName>
        <fullName evidence="2">Plasmid stabilization protein</fullName>
    </submittedName>
</protein>
<evidence type="ECO:0000256" key="1">
    <source>
        <dbReference type="SAM" id="MobiDB-lite"/>
    </source>
</evidence>
<feature type="compositionally biased region" description="Basic and acidic residues" evidence="1">
    <location>
        <begin position="100"/>
        <end position="112"/>
    </location>
</feature>
<feature type="region of interest" description="Disordered" evidence="1">
    <location>
        <begin position="1"/>
        <end position="112"/>
    </location>
</feature>
<dbReference type="RefSeq" id="WP_263247635.1">
    <property type="nucleotide sequence ID" value="NZ_BAABLT010000023.1"/>
</dbReference>
<sequence length="112" mass="12948">MPRQKGWNRKQERQYEHIKEGARERGSSTGRAEEIAARTVNKDRAQRGQAERRSKVSTQDIPPQRRGGIRSGKRYGPGGRTKQQLYEDARRQNIKGRSKMTKEELEKALARS</sequence>
<accession>A0ABW3G196</accession>
<dbReference type="EMBL" id="JBHTIW010000040">
    <property type="protein sequence ID" value="MFD0923718.1"/>
    <property type="molecule type" value="Genomic_DNA"/>
</dbReference>
<dbReference type="Proteomes" id="UP001597018">
    <property type="component" value="Unassembled WGS sequence"/>
</dbReference>
<proteinExistence type="predicted"/>
<keyword evidence="3" id="KW-1185">Reference proteome</keyword>
<evidence type="ECO:0000313" key="2">
    <source>
        <dbReference type="EMBL" id="MFD0923718.1"/>
    </source>
</evidence>
<comment type="caution">
    <text evidence="2">The sequence shown here is derived from an EMBL/GenBank/DDBJ whole genome shotgun (WGS) entry which is preliminary data.</text>
</comment>
<gene>
    <name evidence="2" type="ORF">ACFQ16_28570</name>
</gene>
<evidence type="ECO:0000313" key="3">
    <source>
        <dbReference type="Proteomes" id="UP001597018"/>
    </source>
</evidence>
<name>A0ABW3G196_9PSEU</name>
<organism evidence="2 3">
    <name type="scientific">Saccharopolyspora rosea</name>
    <dbReference type="NCBI Taxonomy" id="524884"/>
    <lineage>
        <taxon>Bacteria</taxon>
        <taxon>Bacillati</taxon>
        <taxon>Actinomycetota</taxon>
        <taxon>Actinomycetes</taxon>
        <taxon>Pseudonocardiales</taxon>
        <taxon>Pseudonocardiaceae</taxon>
        <taxon>Saccharopolyspora</taxon>
    </lineage>
</organism>